<feature type="compositionally biased region" description="Low complexity" evidence="11">
    <location>
        <begin position="969"/>
        <end position="985"/>
    </location>
</feature>
<evidence type="ECO:0000256" key="2">
    <source>
        <dbReference type="ARBA" id="ARBA00006543"/>
    </source>
</evidence>
<sequence>MNRITMTRRPPVDSEDDLNALVGLTWLKPKDLVLPFYRPALKQNNQWDFSASQHKALGPYNRSGKSALVAVTRGGTIRLVLQGADNRWYYVSAEIESILTSSDVLTHAALCGDKDNTLLLVVHTRGKQLRLFRIDLEWSPANSKQQDPLMPTIHIQHVKIEGMGSPLIVPQDINDPSGLGRGFGSQAQLSHLDLMPHGPETRNSEPTYPTIVAVFSHIPNQYDKGELHEDAFSIIARWQLCITKASLHPAFDQLASKKTQAAQIGELASDINLRRLRDVRIEKIIIDIQQLSLSTVISTAYSDGVIDFRDRTAMEVLPFDDKTKQVSSLGQIGFTMSGAEPCIHIALSPNSCAAVCSYDRIESLQLRLLHYSERTSNEPLNNLVTSAATTAFALLFCISSMSHHNSDDLLAVMQLFRNQMSNSQVNAGLSGSFEHVFLSEIYRHLNVNADHSMDPQHEKLFRQNIMQRCLSVQASLGYKGERSHRNLTAKLAWTMLNLRMTWMTFVSAFTRGSGLGGAGGGENDLGKPEVLQSLLGLVKWSIDLMNCVVAELFELQNLLRSETSTDRARLTTKVKELNNPALSLVLASTSRVFLRYNCRVLRGIHNAANNAPHSNQPARSLQAVFEQSPINVMQFEPILAEVDNGIKKAYLAAGVGETDRQVIEKEMLIAADIPEILVGIVQHLLYNTLENLHQDIDPGELYFRDHSWLGLTDDRRSDAFRKNHVIDIMRKIVLGEDIDVPSFSSFQAQTPRVTASPVRRKPLPAAASPVLQQLSSGGAVVAVGEDESRAHAYNPTYLDDPPPTAHHVPWLPTLSAGSPTLLVRDLDQYPRGHSPAIPQSAQIPALTTDYQRQALQSLDRNASSPTRPHHGRITSEPVLYEQPNQDKSADNNGLQRAATMSVHPGRPRPLHLDASNRDFSNLSHESHESSTTSRSKSSGPSKLTSFFGWKTSSPVAESSPTTVSERSHSPAPSTHSPAPFLSLSSSTRTLPPAINVSKANAPVPTRYFADTGLSLPPAVMSIQVGEMEEELREISSELAGSIRREMELEDLVERLQYEATQAPELGRRTSDYFSDSGTSSIRYPLSEVGGSKAEDLQKMKRMSEQEMARVKLDTSQKLQDERERRKALELHIQNLEEQVQQINQEHARSSGTTSRVRELEASLEDVRRRLLEELQVKENFQNLLTALRGDLAQHRNERDNLRDEVVPQLRARLDVLEAESTDFQKLTYETTRMQQELQSVKEENTTLTNARKFQQDTQHHSPRFNSIAEEGSSPAVSTSPRVGISRSNTVARGSGMGAGISKTVPISRSNSVSTRERESRDSLSDRVRDIEMQRDALHSALKSLLDRQKYQTREHEKKVRALEQDRERLLQAQSPRRMGYEMEVRGLRNEINHLRRRADEALEQKWRCEKGLGGLKKDLDRAEQETSSLRTLLHENDILVPDLPGRSPQEIQADTHATSASLERAYKELQATQASSVARLRELRGLAPSAAEDTNTAETMDLLVKSMSDAEAERDLAQRQAEAYRAQAESLQGTEAFHSGENHGLAEQLHASADRVESLAAQVRDQLEANSTLRARLAEAVGRGEREQKASATRINTLQGRLKLLEDKVMVAQQHSEDAVSAHEDEVLQMRESHNVQLQRFKSAFKPGPLSSSSPAAIPNTATYLPSPTGAAMARSPLSPLLLVVGAKSPRLDRTTSGAGMSMTEALRTEFLEKRVEELEAALREADREMEEVVQRMNAAQIEVGELQSARDEAMRQTRRLQAAITEEREKVGRLMR</sequence>
<protein>
    <recommendedName>
        <fullName evidence="3 9">Mediator of RNA polymerase II transcription subunit 16</fullName>
    </recommendedName>
    <alternativeName>
        <fullName evidence="8 9">Mediator complex subunit 16</fullName>
    </alternativeName>
</protein>
<feature type="domain" description="DUF7603" evidence="13">
    <location>
        <begin position="1499"/>
        <end position="1607"/>
    </location>
</feature>
<dbReference type="InterPro" id="IPR048338">
    <property type="entry name" value="Mediator_Med16"/>
</dbReference>
<dbReference type="Pfam" id="PF11635">
    <property type="entry name" value="Med16_N"/>
    <property type="match status" value="1"/>
</dbReference>
<accession>A0A1W5DDQ3</accession>
<evidence type="ECO:0000256" key="8">
    <source>
        <dbReference type="ARBA" id="ARBA00032015"/>
    </source>
</evidence>
<dbReference type="Pfam" id="PF24554">
    <property type="entry name" value="DUF7603"/>
    <property type="match status" value="1"/>
</dbReference>
<reference evidence="15" key="1">
    <citation type="submission" date="2017-03" db="EMBL/GenBank/DDBJ databases">
        <authorList>
            <person name="Sharma R."/>
            <person name="Thines M."/>
        </authorList>
    </citation>
    <scope>NUCLEOTIDE SEQUENCE [LARGE SCALE GENOMIC DNA]</scope>
</reference>
<name>A0A1W5DDQ3_9LECA</name>
<feature type="compositionally biased region" description="Polar residues" evidence="11">
    <location>
        <begin position="882"/>
        <end position="894"/>
    </location>
</feature>
<dbReference type="InterPro" id="IPR056023">
    <property type="entry name" value="DUF7603"/>
</dbReference>
<dbReference type="PANTHER" id="PTHR13224:SF6">
    <property type="entry name" value="MEDIATOR OF RNA POLYMERASE II TRANSCRIPTION SUBUNIT 16"/>
    <property type="match status" value="1"/>
</dbReference>
<feature type="compositionally biased region" description="Polar residues" evidence="11">
    <location>
        <begin position="1274"/>
        <end position="1291"/>
    </location>
</feature>
<evidence type="ECO:0000259" key="12">
    <source>
        <dbReference type="Pfam" id="PF11635"/>
    </source>
</evidence>
<evidence type="ECO:0000256" key="4">
    <source>
        <dbReference type="ARBA" id="ARBA00023015"/>
    </source>
</evidence>
<keyword evidence="6 9" id="KW-0804">Transcription</keyword>
<feature type="compositionally biased region" description="Polar residues" evidence="11">
    <location>
        <begin position="950"/>
        <end position="964"/>
    </location>
</feature>
<feature type="region of interest" description="Disordered" evidence="11">
    <location>
        <begin position="1252"/>
        <end position="1325"/>
    </location>
</feature>
<comment type="subunit">
    <text evidence="9">Component of the Mediator complex.</text>
</comment>
<evidence type="ECO:0000256" key="11">
    <source>
        <dbReference type="SAM" id="MobiDB-lite"/>
    </source>
</evidence>
<dbReference type="EMBL" id="FWEW01003752">
    <property type="protein sequence ID" value="SLM40989.1"/>
    <property type="molecule type" value="Genomic_DNA"/>
</dbReference>
<feature type="coiled-coil region" evidence="10">
    <location>
        <begin position="1093"/>
        <end position="1204"/>
    </location>
</feature>
<feature type="compositionally biased region" description="Basic and acidic residues" evidence="11">
    <location>
        <begin position="1314"/>
        <end position="1325"/>
    </location>
</feature>
<evidence type="ECO:0000313" key="15">
    <source>
        <dbReference type="Proteomes" id="UP000192927"/>
    </source>
</evidence>
<feature type="coiled-coil region" evidence="10">
    <location>
        <begin position="1345"/>
        <end position="1404"/>
    </location>
</feature>
<evidence type="ECO:0000256" key="1">
    <source>
        <dbReference type="ARBA" id="ARBA00004123"/>
    </source>
</evidence>
<dbReference type="InterPro" id="IPR021665">
    <property type="entry name" value="Mediator_Med16_N"/>
</dbReference>
<gene>
    <name evidence="9" type="primary">MED16</name>
</gene>
<evidence type="ECO:0000259" key="13">
    <source>
        <dbReference type="Pfam" id="PF24554"/>
    </source>
</evidence>
<proteinExistence type="inferred from homology"/>
<evidence type="ECO:0000256" key="6">
    <source>
        <dbReference type="ARBA" id="ARBA00023163"/>
    </source>
</evidence>
<dbReference type="Proteomes" id="UP000192927">
    <property type="component" value="Unassembled WGS sequence"/>
</dbReference>
<evidence type="ECO:0000256" key="9">
    <source>
        <dbReference type="RuleBase" id="RU364149"/>
    </source>
</evidence>
<feature type="compositionally biased region" description="Polar residues" evidence="11">
    <location>
        <begin position="1304"/>
        <end position="1313"/>
    </location>
</feature>
<feature type="region of interest" description="Disordered" evidence="11">
    <location>
        <begin position="1513"/>
        <end position="1532"/>
    </location>
</feature>
<organism evidence="14 15">
    <name type="scientific">Lasallia pustulata</name>
    <dbReference type="NCBI Taxonomy" id="136370"/>
    <lineage>
        <taxon>Eukaryota</taxon>
        <taxon>Fungi</taxon>
        <taxon>Dikarya</taxon>
        <taxon>Ascomycota</taxon>
        <taxon>Pezizomycotina</taxon>
        <taxon>Lecanoromycetes</taxon>
        <taxon>OSLEUM clade</taxon>
        <taxon>Umbilicariomycetidae</taxon>
        <taxon>Umbilicariales</taxon>
        <taxon>Umbilicariaceae</taxon>
        <taxon>Lasallia</taxon>
    </lineage>
</organism>
<evidence type="ECO:0000256" key="5">
    <source>
        <dbReference type="ARBA" id="ARBA00023159"/>
    </source>
</evidence>
<dbReference type="GO" id="GO:0016592">
    <property type="term" value="C:mediator complex"/>
    <property type="evidence" value="ECO:0007669"/>
    <property type="project" value="InterPro"/>
</dbReference>
<dbReference type="PANTHER" id="PTHR13224">
    <property type="entry name" value="THYROID HORMONE RECEPTOR-ASSOCIATED PROTEIN-RELATED"/>
    <property type="match status" value="1"/>
</dbReference>
<comment type="similarity">
    <text evidence="2 9">Belongs to the Mediator complex subunit 16 family.</text>
</comment>
<feature type="compositionally biased region" description="Low complexity" evidence="11">
    <location>
        <begin position="929"/>
        <end position="945"/>
    </location>
</feature>
<keyword evidence="4 9" id="KW-0805">Transcription regulation</keyword>
<keyword evidence="7 9" id="KW-0539">Nucleus</keyword>
<keyword evidence="5 9" id="KW-0010">Activator</keyword>
<keyword evidence="15" id="KW-1185">Reference proteome</keyword>
<evidence type="ECO:0000256" key="10">
    <source>
        <dbReference type="SAM" id="Coils"/>
    </source>
</evidence>
<dbReference type="GO" id="GO:0045893">
    <property type="term" value="P:positive regulation of DNA-templated transcription"/>
    <property type="evidence" value="ECO:0007669"/>
    <property type="project" value="TreeGrafter"/>
</dbReference>
<feature type="domain" description="Mediator complex subunit Med16 N-terminal" evidence="12">
    <location>
        <begin position="12"/>
        <end position="336"/>
    </location>
</feature>
<comment type="subcellular location">
    <subcellularLocation>
        <location evidence="1 9">Nucleus</location>
    </subcellularLocation>
</comment>
<feature type="coiled-coil region" evidence="10">
    <location>
        <begin position="1709"/>
        <end position="1771"/>
    </location>
</feature>
<evidence type="ECO:0000256" key="7">
    <source>
        <dbReference type="ARBA" id="ARBA00023242"/>
    </source>
</evidence>
<feature type="compositionally biased region" description="Low complexity" evidence="11">
    <location>
        <begin position="1518"/>
        <end position="1529"/>
    </location>
</feature>
<comment type="function">
    <text evidence="9">Component of the Mediator complex, a coactivator involved in the regulated transcription of nearly all RNA polymerase II-dependent genes. Mediator functions as a bridge to convey information from gene-specific regulatory proteins to the basal RNA polymerase II transcription machinery. Mediator is recruited to promoters by direct interactions with regulatory proteins and serves as a scaffold for the assembly of a functional preinitiation complex with RNA polymerase II and the general transcription factors.</text>
</comment>
<feature type="region of interest" description="Disordered" evidence="11">
    <location>
        <begin position="858"/>
        <end position="985"/>
    </location>
</feature>
<evidence type="ECO:0000256" key="3">
    <source>
        <dbReference type="ARBA" id="ARBA00019614"/>
    </source>
</evidence>
<evidence type="ECO:0000313" key="14">
    <source>
        <dbReference type="EMBL" id="SLM40989.1"/>
    </source>
</evidence>
<keyword evidence="10" id="KW-0175">Coiled coil</keyword>